<reference evidence="1" key="1">
    <citation type="submission" date="2020-02" db="EMBL/GenBank/DDBJ databases">
        <authorList>
            <person name="Meier V. D."/>
        </authorList>
    </citation>
    <scope>NUCLEOTIDE SEQUENCE</scope>
    <source>
        <strain evidence="1">AVDCRST_MAG84</strain>
    </source>
</reference>
<name>A0A6J4L5I7_9CYAN</name>
<dbReference type="EMBL" id="CADCTZ010000200">
    <property type="protein sequence ID" value="CAA9319956.1"/>
    <property type="molecule type" value="Genomic_DNA"/>
</dbReference>
<accession>A0A6J4L5I7</accession>
<protein>
    <submittedName>
        <fullName evidence="1">Uncharacterized protein</fullName>
    </submittedName>
</protein>
<gene>
    <name evidence="1" type="ORF">AVDCRST_MAG84-1281</name>
</gene>
<proteinExistence type="predicted"/>
<evidence type="ECO:0000313" key="1">
    <source>
        <dbReference type="EMBL" id="CAA9319956.1"/>
    </source>
</evidence>
<dbReference type="AlphaFoldDB" id="A0A6J4L5I7"/>
<organism evidence="1">
    <name type="scientific">uncultured Microcoleus sp</name>
    <dbReference type="NCBI Taxonomy" id="259945"/>
    <lineage>
        <taxon>Bacteria</taxon>
        <taxon>Bacillati</taxon>
        <taxon>Cyanobacteriota</taxon>
        <taxon>Cyanophyceae</taxon>
        <taxon>Oscillatoriophycideae</taxon>
        <taxon>Oscillatoriales</taxon>
        <taxon>Microcoleaceae</taxon>
        <taxon>Microcoleus</taxon>
        <taxon>environmental samples</taxon>
    </lineage>
</organism>
<sequence>MSSSVAPAFLQAYWQDTFNLKQHLQDFLNLDLETIEKRLALGQQSLKEIGNRDFDWEKASEFYRDRVGQAYLFDLGAWPMSNQDYIGGT</sequence>